<evidence type="ECO:0000313" key="2">
    <source>
        <dbReference type="Proteomes" id="UP000663841"/>
    </source>
</evidence>
<dbReference type="AlphaFoldDB" id="A0A8H3AA69"/>
<protein>
    <submittedName>
        <fullName evidence="1">Uncharacterized protein</fullName>
    </submittedName>
</protein>
<dbReference type="Proteomes" id="UP000663841">
    <property type="component" value="Unassembled WGS sequence"/>
</dbReference>
<evidence type="ECO:0000313" key="1">
    <source>
        <dbReference type="EMBL" id="CAE6418131.1"/>
    </source>
</evidence>
<accession>A0A8H3AA69</accession>
<reference evidence="1" key="1">
    <citation type="submission" date="2021-01" db="EMBL/GenBank/DDBJ databases">
        <authorList>
            <person name="Kaushik A."/>
        </authorList>
    </citation>
    <scope>NUCLEOTIDE SEQUENCE</scope>
    <source>
        <strain evidence="1">AG3-T5</strain>
    </source>
</reference>
<gene>
    <name evidence="1" type="ORF">RDB_LOCUS38081</name>
</gene>
<sequence length="97" mass="11505">MEEYRYSWKPSSEPSIDEFLQKYKPTMVVDDGTKPWIWIRRLEHEPLDSVNSTDSKDNDSNKSAIENAHKLLEDYTEKIASIQVRYNISIDERHTLM</sequence>
<comment type="caution">
    <text evidence="1">The sequence shown here is derived from an EMBL/GenBank/DDBJ whole genome shotgun (WGS) entry which is preliminary data.</text>
</comment>
<name>A0A8H3AA69_9AGAM</name>
<organism evidence="1 2">
    <name type="scientific">Rhizoctonia solani</name>
    <dbReference type="NCBI Taxonomy" id="456999"/>
    <lineage>
        <taxon>Eukaryota</taxon>
        <taxon>Fungi</taxon>
        <taxon>Dikarya</taxon>
        <taxon>Basidiomycota</taxon>
        <taxon>Agaricomycotina</taxon>
        <taxon>Agaricomycetes</taxon>
        <taxon>Cantharellales</taxon>
        <taxon>Ceratobasidiaceae</taxon>
        <taxon>Rhizoctonia</taxon>
    </lineage>
</organism>
<dbReference type="EMBL" id="CAJMWW010000071">
    <property type="protein sequence ID" value="CAE6418131.1"/>
    <property type="molecule type" value="Genomic_DNA"/>
</dbReference>
<proteinExistence type="predicted"/>